<keyword evidence="5 14" id="KW-0732">Signal</keyword>
<evidence type="ECO:0000256" key="8">
    <source>
        <dbReference type="ARBA" id="ARBA00023157"/>
    </source>
</evidence>
<evidence type="ECO:0000256" key="13">
    <source>
        <dbReference type="RuleBase" id="RU361169"/>
    </source>
</evidence>
<comment type="similarity">
    <text evidence="2 13">Belongs to the glycosyl hydrolase 28 family.</text>
</comment>
<evidence type="ECO:0000256" key="3">
    <source>
        <dbReference type="ARBA" id="ARBA00012736"/>
    </source>
</evidence>
<keyword evidence="8" id="KW-1015">Disulfide bond</keyword>
<evidence type="ECO:0000256" key="14">
    <source>
        <dbReference type="SAM" id="SignalP"/>
    </source>
</evidence>
<dbReference type="GO" id="GO:0004650">
    <property type="term" value="F:polygalacturonase activity"/>
    <property type="evidence" value="ECO:0007669"/>
    <property type="project" value="UniProtKB-EC"/>
</dbReference>
<evidence type="ECO:0000256" key="5">
    <source>
        <dbReference type="ARBA" id="ARBA00022729"/>
    </source>
</evidence>
<dbReference type="InterPro" id="IPR011050">
    <property type="entry name" value="Pectin_lyase_fold/virulence"/>
</dbReference>
<comment type="subcellular location">
    <subcellularLocation>
        <location evidence="1">Secreted</location>
    </subcellularLocation>
</comment>
<dbReference type="Gene3D" id="2.160.20.10">
    <property type="entry name" value="Single-stranded right-handed beta-helix, Pectin lyase-like"/>
    <property type="match status" value="1"/>
</dbReference>
<evidence type="ECO:0000256" key="2">
    <source>
        <dbReference type="ARBA" id="ARBA00008834"/>
    </source>
</evidence>
<dbReference type="EMBL" id="CP055898">
    <property type="protein sequence ID" value="QKX54294.1"/>
    <property type="molecule type" value="Genomic_DNA"/>
</dbReference>
<evidence type="ECO:0000256" key="12">
    <source>
        <dbReference type="PROSITE-ProRule" id="PRU10052"/>
    </source>
</evidence>
<dbReference type="PROSITE" id="PS00502">
    <property type="entry name" value="POLYGALACTURONASE"/>
    <property type="match status" value="1"/>
</dbReference>
<proteinExistence type="inferred from homology"/>
<dbReference type="InterPro" id="IPR050434">
    <property type="entry name" value="Glycosyl_hydrlase_28"/>
</dbReference>
<dbReference type="SUPFAM" id="SSF51126">
    <property type="entry name" value="Pectin lyase-like"/>
    <property type="match status" value="1"/>
</dbReference>
<dbReference type="SMART" id="SM00710">
    <property type="entry name" value="PbH1"/>
    <property type="match status" value="7"/>
</dbReference>
<dbReference type="PANTHER" id="PTHR31884:SF1">
    <property type="entry name" value="POLYGALACTURONASE"/>
    <property type="match status" value="1"/>
</dbReference>
<evidence type="ECO:0000313" key="16">
    <source>
        <dbReference type="Proteomes" id="UP000509510"/>
    </source>
</evidence>
<dbReference type="FunFam" id="2.160.20.10:FF:000002">
    <property type="entry name" value="Endopolygalacturonase D"/>
    <property type="match status" value="1"/>
</dbReference>
<dbReference type="InterPro" id="IPR006626">
    <property type="entry name" value="PbH1"/>
</dbReference>
<gene>
    <name evidence="15" type="ORF">TRUGW13939_01379</name>
</gene>
<reference evidence="16" key="1">
    <citation type="submission" date="2020-06" db="EMBL/GenBank/DDBJ databases">
        <title>A chromosome-scale genome assembly of Talaromyces rugulosus W13939.</title>
        <authorList>
            <person name="Wang B."/>
            <person name="Guo L."/>
            <person name="Ye K."/>
            <person name="Wang L."/>
        </authorList>
    </citation>
    <scope>NUCLEOTIDE SEQUENCE [LARGE SCALE GENOMIC DNA]</scope>
    <source>
        <strain evidence="16">W13939</strain>
    </source>
</reference>
<keyword evidence="4" id="KW-0964">Secreted</keyword>
<evidence type="ECO:0000256" key="7">
    <source>
        <dbReference type="ARBA" id="ARBA00022801"/>
    </source>
</evidence>
<accession>A0A7H8QK41</accession>
<sequence>MAKTIFGSLVLAVVLKLATANPVAQPAITSAPNLLEKRAASCTFSGSDGAASASASQKSCSTIVLSAVAVPSGTTLDLSNLEDDTTVIFEGETTWGYEEWDGPLLQISGTGITVQGASGASLNPDGARWWDGEGSNDGKTKPKFFYAHDLTSSSITDLQIQNTPVQAVSINGCDGLTITDMTIDNSAGDSEGGHNTDGFDIGSSSNVTIIGANVYNQDDCVAVNSGTDITFSGGVCSGGHGLSIGSVGGRDDNTVDTVTFENSEVKDSVNGIRIKASEGDTGTITGVTYSGITLESISNRARYGVLIEQNYDGGDLNGGDPTSGIPITDLTIENISGDGAVASDGYNIVIVCGSDACSDWTWDSVDVTGGEDYSDCTNVPSVVSCST</sequence>
<dbReference type="Pfam" id="PF00295">
    <property type="entry name" value="Glyco_hydro_28"/>
    <property type="match status" value="1"/>
</dbReference>
<name>A0A7H8QK41_TALRU</name>
<feature type="chain" id="PRO_5029008959" description="endo-polygalacturonase" evidence="14">
    <location>
        <begin position="21"/>
        <end position="387"/>
    </location>
</feature>
<organism evidence="15 16">
    <name type="scientific">Talaromyces rugulosus</name>
    <name type="common">Penicillium rugulosum</name>
    <dbReference type="NCBI Taxonomy" id="121627"/>
    <lineage>
        <taxon>Eukaryota</taxon>
        <taxon>Fungi</taxon>
        <taxon>Dikarya</taxon>
        <taxon>Ascomycota</taxon>
        <taxon>Pezizomycotina</taxon>
        <taxon>Eurotiomycetes</taxon>
        <taxon>Eurotiomycetidae</taxon>
        <taxon>Eurotiales</taxon>
        <taxon>Trichocomaceae</taxon>
        <taxon>Talaromyces</taxon>
        <taxon>Talaromyces sect. Islandici</taxon>
    </lineage>
</organism>
<dbReference type="EC" id="3.2.1.15" evidence="3"/>
<dbReference type="AlphaFoldDB" id="A0A7H8QK41"/>
<keyword evidence="16" id="KW-1185">Reference proteome</keyword>
<evidence type="ECO:0000256" key="11">
    <source>
        <dbReference type="ARBA" id="ARBA00034074"/>
    </source>
</evidence>
<evidence type="ECO:0000256" key="10">
    <source>
        <dbReference type="ARBA" id="ARBA00023316"/>
    </source>
</evidence>
<dbReference type="GO" id="GO:0005576">
    <property type="term" value="C:extracellular region"/>
    <property type="evidence" value="ECO:0007669"/>
    <property type="project" value="UniProtKB-SubCell"/>
</dbReference>
<keyword evidence="10" id="KW-0961">Cell wall biogenesis/degradation</keyword>
<keyword evidence="6" id="KW-0677">Repeat</keyword>
<keyword evidence="7 13" id="KW-0378">Hydrolase</keyword>
<dbReference type="Proteomes" id="UP000509510">
    <property type="component" value="Chromosome I"/>
</dbReference>
<feature type="signal peptide" evidence="14">
    <location>
        <begin position="1"/>
        <end position="20"/>
    </location>
</feature>
<evidence type="ECO:0000256" key="6">
    <source>
        <dbReference type="ARBA" id="ARBA00022737"/>
    </source>
</evidence>
<keyword evidence="9 13" id="KW-0326">Glycosidase</keyword>
<dbReference type="OrthoDB" id="1546079at2759"/>
<evidence type="ECO:0000256" key="4">
    <source>
        <dbReference type="ARBA" id="ARBA00022525"/>
    </source>
</evidence>
<evidence type="ECO:0000256" key="9">
    <source>
        <dbReference type="ARBA" id="ARBA00023295"/>
    </source>
</evidence>
<dbReference type="RefSeq" id="XP_035340473.1">
    <property type="nucleotide sequence ID" value="XM_035484580.1"/>
</dbReference>
<comment type="catalytic activity">
    <reaction evidence="11">
        <text>(1,4-alpha-D-galacturonosyl)n+m + H2O = (1,4-alpha-D-galacturonosyl)n + (1,4-alpha-D-galacturonosyl)m.</text>
        <dbReference type="EC" id="3.2.1.15"/>
    </reaction>
</comment>
<dbReference type="PANTHER" id="PTHR31884">
    <property type="entry name" value="POLYGALACTURONASE"/>
    <property type="match status" value="1"/>
</dbReference>
<feature type="active site" evidence="12">
    <location>
        <position position="240"/>
    </location>
</feature>
<dbReference type="GO" id="GO:0071555">
    <property type="term" value="P:cell wall organization"/>
    <property type="evidence" value="ECO:0007669"/>
    <property type="project" value="UniProtKB-KW"/>
</dbReference>
<evidence type="ECO:0000313" key="15">
    <source>
        <dbReference type="EMBL" id="QKX54294.1"/>
    </source>
</evidence>
<dbReference type="KEGG" id="trg:TRUGW13939_01379"/>
<dbReference type="GO" id="GO:0045490">
    <property type="term" value="P:pectin catabolic process"/>
    <property type="evidence" value="ECO:0007669"/>
    <property type="project" value="UniProtKB-ARBA"/>
</dbReference>
<dbReference type="GeneID" id="55988891"/>
<dbReference type="InterPro" id="IPR000743">
    <property type="entry name" value="Glyco_hydro_28"/>
</dbReference>
<dbReference type="InterPro" id="IPR012334">
    <property type="entry name" value="Pectin_lyas_fold"/>
</dbReference>
<protein>
    <recommendedName>
        <fullName evidence="3">endo-polygalacturonase</fullName>
        <ecNumber evidence="3">3.2.1.15</ecNumber>
    </recommendedName>
</protein>
<evidence type="ECO:0000256" key="1">
    <source>
        <dbReference type="ARBA" id="ARBA00004613"/>
    </source>
</evidence>